<feature type="signal peptide" evidence="3">
    <location>
        <begin position="1"/>
        <end position="19"/>
    </location>
</feature>
<feature type="domain" description="Tyrosinase copper-binding" evidence="4">
    <location>
        <begin position="283"/>
        <end position="294"/>
    </location>
</feature>
<feature type="chain" id="PRO_5022044004" evidence="3">
    <location>
        <begin position="20"/>
        <end position="554"/>
    </location>
</feature>
<dbReference type="OrthoDB" id="290485at2"/>
<dbReference type="Gene3D" id="1.10.1280.10">
    <property type="entry name" value="Di-copper center containing domain from catechol oxidase"/>
    <property type="match status" value="1"/>
</dbReference>
<dbReference type="InterPro" id="IPR008922">
    <property type="entry name" value="Di-copper_centre_dom_sf"/>
</dbReference>
<dbReference type="EMBL" id="CP036262">
    <property type="protein sequence ID" value="QDS94743.1"/>
    <property type="molecule type" value="Genomic_DNA"/>
</dbReference>
<reference evidence="5 6" key="1">
    <citation type="submission" date="2019-02" db="EMBL/GenBank/DDBJ databases">
        <title>Deep-cultivation of Planctomycetes and their phenomic and genomic characterization uncovers novel biology.</title>
        <authorList>
            <person name="Wiegand S."/>
            <person name="Jogler M."/>
            <person name="Boedeker C."/>
            <person name="Pinto D."/>
            <person name="Vollmers J."/>
            <person name="Rivas-Marin E."/>
            <person name="Kohn T."/>
            <person name="Peeters S.H."/>
            <person name="Heuer A."/>
            <person name="Rast P."/>
            <person name="Oberbeckmann S."/>
            <person name="Bunk B."/>
            <person name="Jeske O."/>
            <person name="Meyerdierks A."/>
            <person name="Storesund J.E."/>
            <person name="Kallscheuer N."/>
            <person name="Luecker S."/>
            <person name="Lage O.M."/>
            <person name="Pohl T."/>
            <person name="Merkel B.J."/>
            <person name="Hornburger P."/>
            <person name="Mueller R.-W."/>
            <person name="Bruemmer F."/>
            <person name="Labrenz M."/>
            <person name="Spormann A.M."/>
            <person name="Op den Camp H."/>
            <person name="Overmann J."/>
            <person name="Amann R."/>
            <person name="Jetten M.S.M."/>
            <person name="Mascher T."/>
            <person name="Medema M.H."/>
            <person name="Devos D.P."/>
            <person name="Kaster A.-K."/>
            <person name="Ovreas L."/>
            <person name="Rohde M."/>
            <person name="Galperin M.Y."/>
            <person name="Jogler C."/>
        </authorList>
    </citation>
    <scope>NUCLEOTIDE SEQUENCE [LARGE SCALE GENOMIC DNA]</scope>
    <source>
        <strain evidence="5 6">FF011L</strain>
    </source>
</reference>
<dbReference type="GO" id="GO:0016491">
    <property type="term" value="F:oxidoreductase activity"/>
    <property type="evidence" value="ECO:0007669"/>
    <property type="project" value="InterPro"/>
</dbReference>
<evidence type="ECO:0000259" key="4">
    <source>
        <dbReference type="PROSITE" id="PS00498"/>
    </source>
</evidence>
<evidence type="ECO:0000256" key="1">
    <source>
        <dbReference type="ARBA" id="ARBA00022723"/>
    </source>
</evidence>
<dbReference type="GO" id="GO:0046872">
    <property type="term" value="F:metal ion binding"/>
    <property type="evidence" value="ECO:0007669"/>
    <property type="project" value="UniProtKB-KW"/>
</dbReference>
<evidence type="ECO:0000256" key="3">
    <source>
        <dbReference type="SAM" id="SignalP"/>
    </source>
</evidence>
<accession>A0A517MIN1</accession>
<dbReference type="PRINTS" id="PR00092">
    <property type="entry name" value="TYROSINASE"/>
</dbReference>
<dbReference type="SUPFAM" id="SSF48056">
    <property type="entry name" value="Di-copper centre-containing domain"/>
    <property type="match status" value="1"/>
</dbReference>
<dbReference type="AlphaFoldDB" id="A0A517MIN1"/>
<sequence precursor="true">MNRYALLLSFALFGFAVHAQDGAPQSHSEPRMDLRKFAEYNLFVDGNGDGVVDDTEDKRSPEAKRRLASLRKGVRVMKSRKPSDPKSWFFQSAIHGVTDQAIIEAAERDPDIANVQREMFWNRCPHNGEPSADFLVWHRAYLYYFERILREAADDPTLSVPYWNYTGEDLSFPLAFARREAAQGDIIPRNPLWASDREAAFVVGRTGLTAKVTTEAFDNLMAETQLFGPSEDTGFAGGVYDDTPGTMGMIERRPHNDIHVAIGGVIGDDFNGLMAEVRTAAFDPIFWVHHSNIDRIFAIWDATPGKTWGYFPDASWFAERPWYFHDTDGSIKNEQRMFYLNGKNLNVAYDDVDVSASTLTEAPPFDLKQTNVMLATLPKNFQLNEATGNPTSSLEPLCDCCREKGVEATLSADTATEFELNIVGSASESQKLMGLAATVERPKRGPQTMLEITFIPPKYAPNVGYEVFLKIGQSKEISVGSLSLFGVKHHAEHSEQDSNTVTQRMNITKAINDVTDDGGLKVVIKPYSLFSESGDPAARRGGDIGVTNIAIKVE</sequence>
<keyword evidence="1" id="KW-0479">Metal-binding</keyword>
<dbReference type="PANTHER" id="PTHR11474">
    <property type="entry name" value="TYROSINASE FAMILY MEMBER"/>
    <property type="match status" value="1"/>
</dbReference>
<dbReference type="InterPro" id="IPR050316">
    <property type="entry name" value="Tyrosinase/Hemocyanin"/>
</dbReference>
<keyword evidence="6" id="KW-1185">Reference proteome</keyword>
<keyword evidence="2" id="KW-0186">Copper</keyword>
<keyword evidence="3" id="KW-0732">Signal</keyword>
<evidence type="ECO:0000313" key="6">
    <source>
        <dbReference type="Proteomes" id="UP000320672"/>
    </source>
</evidence>
<dbReference type="PROSITE" id="PS00498">
    <property type="entry name" value="TYROSINASE_2"/>
    <property type="match status" value="1"/>
</dbReference>
<dbReference type="KEGG" id="rml:FF011L_35240"/>
<organism evidence="5 6">
    <name type="scientific">Roseimaritima multifibrata</name>
    <dbReference type="NCBI Taxonomy" id="1930274"/>
    <lineage>
        <taxon>Bacteria</taxon>
        <taxon>Pseudomonadati</taxon>
        <taxon>Planctomycetota</taxon>
        <taxon>Planctomycetia</taxon>
        <taxon>Pirellulales</taxon>
        <taxon>Pirellulaceae</taxon>
        <taxon>Roseimaritima</taxon>
    </lineage>
</organism>
<dbReference type="InterPro" id="IPR002227">
    <property type="entry name" value="Tyrosinase_Cu-bd"/>
</dbReference>
<dbReference type="Proteomes" id="UP000320672">
    <property type="component" value="Chromosome"/>
</dbReference>
<evidence type="ECO:0000313" key="5">
    <source>
        <dbReference type="EMBL" id="QDS94743.1"/>
    </source>
</evidence>
<dbReference type="Pfam" id="PF00264">
    <property type="entry name" value="Tyrosinase"/>
    <property type="match status" value="1"/>
</dbReference>
<evidence type="ECO:0000256" key="2">
    <source>
        <dbReference type="ARBA" id="ARBA00023008"/>
    </source>
</evidence>
<protein>
    <submittedName>
        <fullName evidence="5">Common central domain of tyrosinase</fullName>
    </submittedName>
</protein>
<dbReference type="RefSeq" id="WP_145352711.1">
    <property type="nucleotide sequence ID" value="NZ_CP036262.1"/>
</dbReference>
<dbReference type="PANTHER" id="PTHR11474:SF76">
    <property type="entry name" value="SHKT DOMAIN-CONTAINING PROTEIN"/>
    <property type="match status" value="1"/>
</dbReference>
<gene>
    <name evidence="5" type="ORF">FF011L_35240</name>
</gene>
<proteinExistence type="predicted"/>
<name>A0A517MIN1_9BACT</name>